<dbReference type="Pfam" id="PF03407">
    <property type="entry name" value="Nucleotid_trans"/>
    <property type="match status" value="1"/>
</dbReference>
<dbReference type="GO" id="GO:0052325">
    <property type="term" value="P:cell wall pectin biosynthetic process"/>
    <property type="evidence" value="ECO:0007669"/>
    <property type="project" value="TreeGrafter"/>
</dbReference>
<feature type="compositionally biased region" description="Low complexity" evidence="3">
    <location>
        <begin position="90"/>
        <end position="104"/>
    </location>
</feature>
<keyword evidence="2" id="KW-0961">Cell wall biogenesis/degradation</keyword>
<sequence>MLGNPQNPTDRMMARVAITIFTLGALYGIYALGPPVWWRIQATIIKPFEDPSFEVLDDDPFAAAFIEQHRDTVHKKRGAGSQQPAAASDPAGVKAPVTAAAKPAASPPPPSTPAPFPPPKEVIPEQYPLTRERIQPLLQDGYIMVTWANEHYLDFARTWVASMRRVGITGYLVGAMDDDMLRALVRLDINTWRMNTGITKADLGWGSQNFHKMGRSKIALIQQFMSFEGITLVISDIDTVWMRNPLPFFSRYAQADILTSSDELHPSVSKEELERWPVAAAAFNIGIMMFRPKSREFVNQWVESLKDPKMWDQTAFNDIVRQGAAASGPDGLFKGYHGKLTVGILPVAQFASGHVFFVQRKHEEFGLQPYVAHATFQYSGTPGKRHRFREAMLFEDEPAYYDPPRGFIALRLDIPRALWDGASGKNSQGSMTAEKLATHFALVNHQLLYVRAAIALAQLTGRILVLPPIWCELDKYWAPLHNGNIPGSEFRKPFICPMDHVLDIEGGWFPRKLEDEFGPQVEWREYSFLQNPRTPARVNQSRLAVTVCEQGGAGCSDGSGPGTITEGQLRLAPGLDSTKLAAALKGTDSYRILDISGITRMWPAFREDGGWFTDPEQHRRFVQRLRHMTSVVCCLQTNPGWIWYDLMWDVPHKDRFGRVFDTWHIKLGDQDQRAQRRLLALEGATEGGQSPASFLYHMQQEAMFGLP</sequence>
<feature type="domain" description="Nucleotide-diphospho-sugar transferase" evidence="4">
    <location>
        <begin position="168"/>
        <end position="388"/>
    </location>
</feature>
<keyword evidence="2" id="KW-1133">Transmembrane helix</keyword>
<keyword evidence="2" id="KW-0333">Golgi apparatus</keyword>
<keyword evidence="2" id="KW-0328">Glycosyltransferase</keyword>
<keyword evidence="2" id="KW-0812">Transmembrane</keyword>
<feature type="compositionally biased region" description="Pro residues" evidence="3">
    <location>
        <begin position="105"/>
        <end position="120"/>
    </location>
</feature>
<feature type="region of interest" description="Disordered" evidence="3">
    <location>
        <begin position="72"/>
        <end position="120"/>
    </location>
</feature>
<dbReference type="GO" id="GO:0000139">
    <property type="term" value="C:Golgi membrane"/>
    <property type="evidence" value="ECO:0007669"/>
    <property type="project" value="UniProtKB-SubCell"/>
</dbReference>
<accession>A0A7S0RM52</accession>
<dbReference type="GO" id="GO:0052636">
    <property type="term" value="F:arabinosyltransferase activity"/>
    <property type="evidence" value="ECO:0007669"/>
    <property type="project" value="TreeGrafter"/>
</dbReference>
<proteinExistence type="inferred from homology"/>
<dbReference type="EMBL" id="HBFB01018424">
    <property type="protein sequence ID" value="CAD8681822.1"/>
    <property type="molecule type" value="Transcribed_RNA"/>
</dbReference>
<comment type="subcellular location">
    <subcellularLocation>
        <location evidence="2">Golgi apparatus membrane</location>
        <topology evidence="2">Single-pass type II membrane protein</topology>
    </subcellularLocation>
</comment>
<dbReference type="InterPro" id="IPR053250">
    <property type="entry name" value="Glycosyltransferase_77"/>
</dbReference>
<feature type="transmembrane region" description="Helical" evidence="2">
    <location>
        <begin position="12"/>
        <end position="33"/>
    </location>
</feature>
<comment type="similarity">
    <text evidence="1 2">Belongs to the glycosyltransferase 77 family.</text>
</comment>
<evidence type="ECO:0000256" key="1">
    <source>
        <dbReference type="ARBA" id="ARBA00007033"/>
    </source>
</evidence>
<evidence type="ECO:0000256" key="2">
    <source>
        <dbReference type="RuleBase" id="RU363055"/>
    </source>
</evidence>
<dbReference type="EC" id="2.4.2.-" evidence="2"/>
<dbReference type="PANTHER" id="PTHR46936">
    <property type="entry name" value="ARABINOSYLTRANSFERASE XEG113"/>
    <property type="match status" value="1"/>
</dbReference>
<dbReference type="AlphaFoldDB" id="A0A7S0RM52"/>
<dbReference type="InterPro" id="IPR005069">
    <property type="entry name" value="Nucl-diP-sugar_transferase"/>
</dbReference>
<protein>
    <recommendedName>
        <fullName evidence="2">Glycosyltransferase</fullName>
        <ecNumber evidence="2">2.4.2.-</ecNumber>
    </recommendedName>
</protein>
<dbReference type="SUPFAM" id="SSF53448">
    <property type="entry name" value="Nucleotide-diphospho-sugar transferases"/>
    <property type="match status" value="1"/>
</dbReference>
<evidence type="ECO:0000259" key="4">
    <source>
        <dbReference type="Pfam" id="PF03407"/>
    </source>
</evidence>
<evidence type="ECO:0000313" key="5">
    <source>
        <dbReference type="EMBL" id="CAD8681822.1"/>
    </source>
</evidence>
<evidence type="ECO:0000256" key="3">
    <source>
        <dbReference type="SAM" id="MobiDB-lite"/>
    </source>
</evidence>
<dbReference type="PANTHER" id="PTHR46936:SF1">
    <property type="entry name" value="ARABINOSYLTRANSFERASE XEG113"/>
    <property type="match status" value="1"/>
</dbReference>
<dbReference type="InterPro" id="IPR029044">
    <property type="entry name" value="Nucleotide-diphossugar_trans"/>
</dbReference>
<organism evidence="5">
    <name type="scientific">Chlamydomonas leiostraca</name>
    <dbReference type="NCBI Taxonomy" id="1034604"/>
    <lineage>
        <taxon>Eukaryota</taxon>
        <taxon>Viridiplantae</taxon>
        <taxon>Chlorophyta</taxon>
        <taxon>core chlorophytes</taxon>
        <taxon>Chlorophyceae</taxon>
        <taxon>CS clade</taxon>
        <taxon>Chlamydomonadales</taxon>
        <taxon>Chlamydomonadaceae</taxon>
        <taxon>Chlamydomonas</taxon>
    </lineage>
</organism>
<keyword evidence="2" id="KW-0472">Membrane</keyword>
<gene>
    <name evidence="5" type="ORF">CLEI1391_LOCUS10352</name>
</gene>
<reference evidence="5" key="1">
    <citation type="submission" date="2021-01" db="EMBL/GenBank/DDBJ databases">
        <authorList>
            <person name="Corre E."/>
            <person name="Pelletier E."/>
            <person name="Niang G."/>
            <person name="Scheremetjew M."/>
            <person name="Finn R."/>
            <person name="Kale V."/>
            <person name="Holt S."/>
            <person name="Cochrane G."/>
            <person name="Meng A."/>
            <person name="Brown T."/>
            <person name="Cohen L."/>
        </authorList>
    </citation>
    <scope>NUCLEOTIDE SEQUENCE</scope>
    <source>
        <strain evidence="5">SAG 11-49</strain>
    </source>
</reference>
<keyword evidence="2" id="KW-0735">Signal-anchor</keyword>
<name>A0A7S0RM52_9CHLO</name>
<keyword evidence="2" id="KW-0808">Transferase</keyword>